<proteinExistence type="inferred from homology"/>
<dbReference type="Proteomes" id="UP000004508">
    <property type="component" value="Unassembled WGS sequence"/>
</dbReference>
<evidence type="ECO:0000256" key="11">
    <source>
        <dbReference type="SAM" id="SignalP"/>
    </source>
</evidence>
<feature type="domain" description="Malectin" evidence="12">
    <location>
        <begin position="661"/>
        <end position="804"/>
    </location>
</feature>
<evidence type="ECO:0000256" key="9">
    <source>
        <dbReference type="ARBA" id="ARBA00023277"/>
    </source>
</evidence>
<protein>
    <submittedName>
        <fullName evidence="15">Coagulation factor 5/8 type domain protein</fullName>
    </submittedName>
</protein>
<dbReference type="InterPro" id="IPR012334">
    <property type="entry name" value="Pectin_lyas_fold"/>
</dbReference>
<dbReference type="SMART" id="SM00710">
    <property type="entry name" value="PbH1"/>
    <property type="match status" value="8"/>
</dbReference>
<reference evidence="15 16" key="1">
    <citation type="journal article" date="2011" name="Stand. Genomic Sci.">
        <title>Non-contiguous finished genome sequence and contextual data of the filamentous soil bacterium Ktedonobacter racemifer type strain (SOSP1-21).</title>
        <authorList>
            <person name="Chang Y.J."/>
            <person name="Land M."/>
            <person name="Hauser L."/>
            <person name="Chertkov O."/>
            <person name="Del Rio T.G."/>
            <person name="Nolan M."/>
            <person name="Copeland A."/>
            <person name="Tice H."/>
            <person name="Cheng J.F."/>
            <person name="Lucas S."/>
            <person name="Han C."/>
            <person name="Goodwin L."/>
            <person name="Pitluck S."/>
            <person name="Ivanova N."/>
            <person name="Ovchinikova G."/>
            <person name="Pati A."/>
            <person name="Chen A."/>
            <person name="Palaniappan K."/>
            <person name="Mavromatis K."/>
            <person name="Liolios K."/>
            <person name="Brettin T."/>
            <person name="Fiebig A."/>
            <person name="Rohde M."/>
            <person name="Abt B."/>
            <person name="Goker M."/>
            <person name="Detter J.C."/>
            <person name="Woyke T."/>
            <person name="Bristow J."/>
            <person name="Eisen J.A."/>
            <person name="Markowitz V."/>
            <person name="Hugenholtz P."/>
            <person name="Kyrpides N.C."/>
            <person name="Klenk H.P."/>
            <person name="Lapidus A."/>
        </authorList>
    </citation>
    <scope>NUCLEOTIDE SEQUENCE [LARGE SCALE GENOMIC DNA]</scope>
    <source>
        <strain evidence="16">DSM 44963</strain>
    </source>
</reference>
<keyword evidence="16" id="KW-1185">Reference proteome</keyword>
<feature type="compositionally biased region" description="Pro residues" evidence="10">
    <location>
        <begin position="624"/>
        <end position="657"/>
    </location>
</feature>
<dbReference type="Gene3D" id="2.160.20.10">
    <property type="entry name" value="Single-stranded right-handed beta-helix, Pectin lyase-like"/>
    <property type="match status" value="1"/>
</dbReference>
<evidence type="ECO:0000256" key="8">
    <source>
        <dbReference type="ARBA" id="ARBA00023180"/>
    </source>
</evidence>
<dbReference type="STRING" id="485913.Krac_0442"/>
<dbReference type="Gene3D" id="2.60.120.430">
    <property type="entry name" value="Galactose-binding lectin"/>
    <property type="match status" value="3"/>
</dbReference>
<feature type="compositionally biased region" description="Pro residues" evidence="10">
    <location>
        <begin position="815"/>
        <end position="850"/>
    </location>
</feature>
<evidence type="ECO:0000256" key="4">
    <source>
        <dbReference type="ARBA" id="ARBA00022729"/>
    </source>
</evidence>
<evidence type="ECO:0000256" key="5">
    <source>
        <dbReference type="ARBA" id="ARBA00022824"/>
    </source>
</evidence>
<evidence type="ECO:0000256" key="3">
    <source>
        <dbReference type="ARBA" id="ARBA00022692"/>
    </source>
</evidence>
<feature type="domain" description="Malectin" evidence="12">
    <location>
        <begin position="1016"/>
        <end position="1159"/>
    </location>
</feature>
<dbReference type="SUPFAM" id="SSF51126">
    <property type="entry name" value="Pectin lyase-like"/>
    <property type="match status" value="1"/>
</dbReference>
<dbReference type="eggNOG" id="COG1404">
    <property type="taxonomic scope" value="Bacteria"/>
</dbReference>
<keyword evidence="8" id="KW-0325">Glycoprotein</keyword>
<dbReference type="InParanoid" id="D6U7Q6"/>
<feature type="signal peptide" evidence="11">
    <location>
        <begin position="1"/>
        <end position="35"/>
    </location>
</feature>
<evidence type="ECO:0000256" key="2">
    <source>
        <dbReference type="ARBA" id="ARBA00009141"/>
    </source>
</evidence>
<keyword evidence="3" id="KW-0812">Transmembrane</keyword>
<comment type="caution">
    <text evidence="15">The sequence shown here is derived from an EMBL/GenBank/DDBJ whole genome shotgun (WGS) entry which is preliminary data.</text>
</comment>
<keyword evidence="6" id="KW-1133">Transmembrane helix</keyword>
<dbReference type="InterPro" id="IPR055149">
    <property type="entry name" value="Agl_cat_D2"/>
</dbReference>
<comment type="similarity">
    <text evidence="2">Belongs to the malectin family.</text>
</comment>
<evidence type="ECO:0000313" key="16">
    <source>
        <dbReference type="Proteomes" id="UP000004508"/>
    </source>
</evidence>
<feature type="domain" description="Malectin" evidence="12">
    <location>
        <begin position="857"/>
        <end position="1000"/>
    </location>
</feature>
<sequence length="1164" mass="120726">MQDAKRRRRTKLIGTLILCVLFLSTMGILSSAAYASTLQSTKSANSAVPNATGGSGATLPYAEMEAHSATTNGSILGPDFTLGSLASDAVDRQAVRLTQGQYVQFTLPQSVTANSINLRYSIPDAPGGGGINASLSLYINGVKQSKDLQLTSKYTWLYGAPDFSNCNGNVWSKSPGGTPHHMFDEVHVLLPQMAAGTNVKLQVDSENTAPWYAIDVADFQQVAAPLSEPSGYISVTDAPYNADPTGAVDATTAIQNAVNAGASQGKGVWIPQGTFLVTSHILVNNVTLAGAGSWYSVLEGPPNGSTGTGVGVYGNDAYDGSTSSNVHLSNFAVEGQISNRVDCVQDNGMGGSLNNSSIANVWIEHTKVGMWFDGPFSGLTISGSRIDSTLADGINFHRNITNSSVSQTIIRGTGDDGLAMWSSSDNVPATGDSNDSFDHNTIQSNYVANGIALYGGVGNSATNNVVTGSQYRGGGIMLDYENFGNSTVPFGGTTTVSNNTINQVAGWGDQGIQQFGALMFWADNGAINAPFTVSGDEIDNSNFAAISFDGGNPVSNVAMSNVNINGAMFAFSNKVNTVTGSATNVTASNLSIGGMESCESAGSWNVQDMGGNTGWSPTPQTCGFPPPNVTPTPAPTNTPTPIPSTPTPSPTPIPPPSGTLVTAINAGGGASGSYVADTDFNQGNQFSDTSTSIDTSGVASPAPQAVWQNVRWYSSFTYTIPGLTPNASYTVRLDWAELSFQAAGQRKFNVAINGSQVLSAFDVYATAGYKKAIARQYAATANSSGQIVIAFTQGGADNPFINGIEIWNPGGGTPTPTPVPTNTPTPVPTNTPTPVPTNTPTPIPSTPTPTPTPPTLVTAINAGGGASGSYVADTGFNQGNQFSDASTSIDTSGVSNPAPQGVWQDVRWYSSFTYTIPGLTAGNTYTVELDWAELSFQAAGQRKFNVAINGTQVLNSFDVYATVGYKKALVRQFSTTANSSGQIVIAFTQGGADNPFINGIAIWKPSGNPPPTGTLVSAINAGGSASGSFVADTGYDQGNQFSDTSTSINTSGVSNAAPQGVWQTCRWNSSFTYTLSGLTAGKSYTLKLDWAELSFQAAGQRKFNVAVNGSQVLSSFDVYATAGYKTAVQKSFAVTANSSGQVVIAFTQGGADNPFINGIELYSA</sequence>
<evidence type="ECO:0000313" key="15">
    <source>
        <dbReference type="EMBL" id="EFH79917.1"/>
    </source>
</evidence>
<comment type="subcellular location">
    <subcellularLocation>
        <location evidence="1">Endoplasmic reticulum membrane</location>
        <topology evidence="1">Single-pass type I membrane protein</topology>
    </subcellularLocation>
</comment>
<dbReference type="InterPro" id="IPR039155">
    <property type="entry name" value="MLEC"/>
</dbReference>
<dbReference type="AlphaFoldDB" id="D6U7Q6"/>
<dbReference type="InterPro" id="IPR011050">
    <property type="entry name" value="Pectin_lyase_fold/virulence"/>
</dbReference>
<dbReference type="Pfam" id="PF11721">
    <property type="entry name" value="Malectin"/>
    <property type="match status" value="3"/>
</dbReference>
<dbReference type="GO" id="GO:0016020">
    <property type="term" value="C:membrane"/>
    <property type="evidence" value="ECO:0007669"/>
    <property type="project" value="TreeGrafter"/>
</dbReference>
<dbReference type="Pfam" id="PF22815">
    <property type="entry name" value="CatAgl_D1"/>
    <property type="match status" value="1"/>
</dbReference>
<feature type="region of interest" description="Disordered" evidence="10">
    <location>
        <begin position="603"/>
        <end position="664"/>
    </location>
</feature>
<dbReference type="OrthoDB" id="197688at2"/>
<evidence type="ECO:0000256" key="7">
    <source>
        <dbReference type="ARBA" id="ARBA00023136"/>
    </source>
</evidence>
<dbReference type="Pfam" id="PF22816">
    <property type="entry name" value="CatAgl_D2"/>
    <property type="match status" value="1"/>
</dbReference>
<dbReference type="EMBL" id="ADVG01000005">
    <property type="protein sequence ID" value="EFH79917.1"/>
    <property type="molecule type" value="Genomic_DNA"/>
</dbReference>
<dbReference type="InterPro" id="IPR033801">
    <property type="entry name" value="CBM6-CBM35-CBM36-like_1"/>
</dbReference>
<feature type="chain" id="PRO_5003088507" evidence="11">
    <location>
        <begin position="36"/>
        <end position="1164"/>
    </location>
</feature>
<dbReference type="GO" id="GO:0030246">
    <property type="term" value="F:carbohydrate binding"/>
    <property type="evidence" value="ECO:0007669"/>
    <property type="project" value="InterPro"/>
</dbReference>
<feature type="region of interest" description="Disordered" evidence="10">
    <location>
        <begin position="810"/>
        <end position="850"/>
    </location>
</feature>
<dbReference type="PANTHER" id="PTHR13460:SF0">
    <property type="entry name" value="MALECTIN"/>
    <property type="match status" value="1"/>
</dbReference>
<keyword evidence="4 11" id="KW-0732">Signal</keyword>
<name>D6U7Q6_KTERA</name>
<evidence type="ECO:0000256" key="6">
    <source>
        <dbReference type="ARBA" id="ARBA00022989"/>
    </source>
</evidence>
<keyword evidence="7" id="KW-0472">Membrane</keyword>
<dbReference type="CDD" id="cd14490">
    <property type="entry name" value="CBM6-CBM35-CBM36_like_1"/>
    <property type="match status" value="1"/>
</dbReference>
<evidence type="ECO:0000259" key="12">
    <source>
        <dbReference type="Pfam" id="PF11721"/>
    </source>
</evidence>
<dbReference type="eggNOG" id="COG5434">
    <property type="taxonomic scope" value="Bacteria"/>
</dbReference>
<evidence type="ECO:0000256" key="1">
    <source>
        <dbReference type="ARBA" id="ARBA00004115"/>
    </source>
</evidence>
<dbReference type="InterPro" id="IPR006626">
    <property type="entry name" value="PbH1"/>
</dbReference>
<keyword evidence="9" id="KW-0119">Carbohydrate metabolism</keyword>
<feature type="domain" description="CBM6/CBM35/CBM36-like 1" evidence="13">
    <location>
        <begin position="59"/>
        <end position="222"/>
    </location>
</feature>
<evidence type="ECO:0000259" key="14">
    <source>
        <dbReference type="Pfam" id="PF22816"/>
    </source>
</evidence>
<dbReference type="eggNOG" id="COG2273">
    <property type="taxonomic scope" value="Bacteria"/>
</dbReference>
<evidence type="ECO:0000256" key="10">
    <source>
        <dbReference type="SAM" id="MobiDB-lite"/>
    </source>
</evidence>
<accession>D6U7Q6</accession>
<gene>
    <name evidence="15" type="ORF">Krac_0442</name>
</gene>
<evidence type="ECO:0000259" key="13">
    <source>
        <dbReference type="Pfam" id="PF22815"/>
    </source>
</evidence>
<dbReference type="InterPro" id="IPR021720">
    <property type="entry name" value="Malectin_dom"/>
</dbReference>
<dbReference type="PANTHER" id="PTHR13460">
    <property type="match status" value="1"/>
</dbReference>
<organism evidence="15 16">
    <name type="scientific">Ktedonobacter racemifer DSM 44963</name>
    <dbReference type="NCBI Taxonomy" id="485913"/>
    <lineage>
        <taxon>Bacteria</taxon>
        <taxon>Bacillati</taxon>
        <taxon>Chloroflexota</taxon>
        <taxon>Ktedonobacteria</taxon>
        <taxon>Ktedonobacterales</taxon>
        <taxon>Ktedonobacteraceae</taxon>
        <taxon>Ktedonobacter</taxon>
    </lineage>
</organism>
<feature type="domain" description="Alpha-1,3-glucanase catalytic" evidence="14">
    <location>
        <begin position="251"/>
        <end position="568"/>
    </location>
</feature>
<keyword evidence="5" id="KW-0256">Endoplasmic reticulum</keyword>